<organism evidence="1 2">
    <name type="scientific">Portunus trituberculatus</name>
    <name type="common">Swimming crab</name>
    <name type="synonym">Neptunus trituberculatus</name>
    <dbReference type="NCBI Taxonomy" id="210409"/>
    <lineage>
        <taxon>Eukaryota</taxon>
        <taxon>Metazoa</taxon>
        <taxon>Ecdysozoa</taxon>
        <taxon>Arthropoda</taxon>
        <taxon>Crustacea</taxon>
        <taxon>Multicrustacea</taxon>
        <taxon>Malacostraca</taxon>
        <taxon>Eumalacostraca</taxon>
        <taxon>Eucarida</taxon>
        <taxon>Decapoda</taxon>
        <taxon>Pleocyemata</taxon>
        <taxon>Brachyura</taxon>
        <taxon>Eubrachyura</taxon>
        <taxon>Portunoidea</taxon>
        <taxon>Portunidae</taxon>
        <taxon>Portuninae</taxon>
        <taxon>Portunus</taxon>
    </lineage>
</organism>
<reference evidence="1 2" key="1">
    <citation type="submission" date="2019-05" db="EMBL/GenBank/DDBJ databases">
        <title>Another draft genome of Portunus trituberculatus and its Hox gene families provides insights of decapod evolution.</title>
        <authorList>
            <person name="Jeong J.-H."/>
            <person name="Song I."/>
            <person name="Kim S."/>
            <person name="Choi T."/>
            <person name="Kim D."/>
            <person name="Ryu S."/>
            <person name="Kim W."/>
        </authorList>
    </citation>
    <scope>NUCLEOTIDE SEQUENCE [LARGE SCALE GENOMIC DNA]</scope>
    <source>
        <tissue evidence="1">Muscle</tissue>
    </source>
</reference>
<gene>
    <name evidence="1" type="ORF">E2C01_102197</name>
</gene>
<keyword evidence="2" id="KW-1185">Reference proteome</keyword>
<name>A0A5B7KM14_PORTR</name>
<accession>A0A5B7KM14</accession>
<comment type="caution">
    <text evidence="1">The sequence shown here is derived from an EMBL/GenBank/DDBJ whole genome shotgun (WGS) entry which is preliminary data.</text>
</comment>
<sequence length="305" mass="34143">MFAHMAASLDLHHLGHTNSANFVPYFSKNYVSNEQEMGLWGYVRRTSEKLAKEELSKGRLGNLDKVGIARSNVAAAAIAIASTHDMGEVQAVLDEAAKVRKASGAVSLNSFKVHNAREMARAAGVNKLIRKSKSENNIFLLKELWSFFADPRKRERLMAGEPISAVCPYTGFLHAAVPDYVIDYMFDRPSSCFKFRLHFLDNENDITEAGSSGGRQTANSSGNLVRHNDDAVLTLDDEGNVMMFDKFAMTNSEESKRKMREQDQQSMIAARIKKVCDRNKRKNNADDDEAREQLLRELEGIAYLA</sequence>
<evidence type="ECO:0000313" key="2">
    <source>
        <dbReference type="Proteomes" id="UP000324222"/>
    </source>
</evidence>
<proteinExistence type="predicted"/>
<protein>
    <submittedName>
        <fullName evidence="1">Uncharacterized protein</fullName>
    </submittedName>
</protein>
<dbReference type="EMBL" id="VSRR010150918">
    <property type="protein sequence ID" value="MPD06388.1"/>
    <property type="molecule type" value="Genomic_DNA"/>
</dbReference>
<evidence type="ECO:0000313" key="1">
    <source>
        <dbReference type="EMBL" id="MPD06388.1"/>
    </source>
</evidence>
<dbReference type="AlphaFoldDB" id="A0A5B7KM14"/>
<dbReference type="Proteomes" id="UP000324222">
    <property type="component" value="Unassembled WGS sequence"/>
</dbReference>